<dbReference type="Gene3D" id="3.40.50.720">
    <property type="entry name" value="NAD(P)-binding Rossmann-like Domain"/>
    <property type="match status" value="1"/>
</dbReference>
<dbReference type="PANTHER" id="PTHR43157">
    <property type="entry name" value="PHOSPHATIDYLINOSITOL-GLYCAN BIOSYNTHESIS CLASS F PROTEIN-RELATED"/>
    <property type="match status" value="1"/>
</dbReference>
<dbReference type="Pfam" id="PF00106">
    <property type="entry name" value="adh_short"/>
    <property type="match status" value="1"/>
</dbReference>
<evidence type="ECO:0000313" key="2">
    <source>
        <dbReference type="EMBL" id="KAF2102539.1"/>
    </source>
</evidence>
<proteinExistence type="predicted"/>
<comment type="caution">
    <text evidence="2">The sequence shown here is derived from an EMBL/GenBank/DDBJ whole genome shotgun (WGS) entry which is preliminary data.</text>
</comment>
<dbReference type="OrthoDB" id="542013at2759"/>
<keyword evidence="3" id="KW-1185">Reference proteome</keyword>
<gene>
    <name evidence="2" type="ORF">NA57DRAFT_71529</name>
</gene>
<name>A0A9P4IJZ5_9PEZI</name>
<protein>
    <submittedName>
        <fullName evidence="2">NAD(P)-binding protein</fullName>
    </submittedName>
</protein>
<reference evidence="2" key="1">
    <citation type="journal article" date="2020" name="Stud. Mycol.">
        <title>101 Dothideomycetes genomes: a test case for predicting lifestyles and emergence of pathogens.</title>
        <authorList>
            <person name="Haridas S."/>
            <person name="Albert R."/>
            <person name="Binder M."/>
            <person name="Bloem J."/>
            <person name="Labutti K."/>
            <person name="Salamov A."/>
            <person name="Andreopoulos B."/>
            <person name="Baker S."/>
            <person name="Barry K."/>
            <person name="Bills G."/>
            <person name="Bluhm B."/>
            <person name="Cannon C."/>
            <person name="Castanera R."/>
            <person name="Culley D."/>
            <person name="Daum C."/>
            <person name="Ezra D."/>
            <person name="Gonzalez J."/>
            <person name="Henrissat B."/>
            <person name="Kuo A."/>
            <person name="Liang C."/>
            <person name="Lipzen A."/>
            <person name="Lutzoni F."/>
            <person name="Magnuson J."/>
            <person name="Mondo S."/>
            <person name="Nolan M."/>
            <person name="Ohm R."/>
            <person name="Pangilinan J."/>
            <person name="Park H.-J."/>
            <person name="Ramirez L."/>
            <person name="Alfaro M."/>
            <person name="Sun H."/>
            <person name="Tritt A."/>
            <person name="Yoshinaga Y."/>
            <person name="Zwiers L.-H."/>
            <person name="Turgeon B."/>
            <person name="Goodwin S."/>
            <person name="Spatafora J."/>
            <person name="Crous P."/>
            <person name="Grigoriev I."/>
        </authorList>
    </citation>
    <scope>NUCLEOTIDE SEQUENCE</scope>
    <source>
        <strain evidence="2">CBS 133067</strain>
    </source>
</reference>
<dbReference type="InterPro" id="IPR002347">
    <property type="entry name" value="SDR_fam"/>
</dbReference>
<dbReference type="EMBL" id="ML978122">
    <property type="protein sequence ID" value="KAF2102539.1"/>
    <property type="molecule type" value="Genomic_DNA"/>
</dbReference>
<accession>A0A9P4IJZ5</accession>
<evidence type="ECO:0000313" key="3">
    <source>
        <dbReference type="Proteomes" id="UP000799772"/>
    </source>
</evidence>
<dbReference type="PRINTS" id="PR00081">
    <property type="entry name" value="GDHRDH"/>
</dbReference>
<evidence type="ECO:0000256" key="1">
    <source>
        <dbReference type="ARBA" id="ARBA00023002"/>
    </source>
</evidence>
<dbReference type="AlphaFoldDB" id="A0A9P4IJZ5"/>
<dbReference type="Proteomes" id="UP000799772">
    <property type="component" value="Unassembled WGS sequence"/>
</dbReference>
<organism evidence="2 3">
    <name type="scientific">Rhizodiscina lignyota</name>
    <dbReference type="NCBI Taxonomy" id="1504668"/>
    <lineage>
        <taxon>Eukaryota</taxon>
        <taxon>Fungi</taxon>
        <taxon>Dikarya</taxon>
        <taxon>Ascomycota</taxon>
        <taxon>Pezizomycotina</taxon>
        <taxon>Dothideomycetes</taxon>
        <taxon>Pleosporomycetidae</taxon>
        <taxon>Aulographales</taxon>
        <taxon>Rhizodiscinaceae</taxon>
        <taxon>Rhizodiscina</taxon>
    </lineage>
</organism>
<dbReference type="GO" id="GO:0016491">
    <property type="term" value="F:oxidoreductase activity"/>
    <property type="evidence" value="ECO:0007669"/>
    <property type="project" value="UniProtKB-KW"/>
</dbReference>
<dbReference type="SUPFAM" id="SSF51735">
    <property type="entry name" value="NAD(P)-binding Rossmann-fold domains"/>
    <property type="match status" value="1"/>
</dbReference>
<keyword evidence="1" id="KW-0560">Oxidoreductase</keyword>
<sequence length="315" mass="34685">MLQKPLRDPNVSFAGKNVIVTGANTGLGFEAARKFVALDASLVVLGVRSLDKGERAKLLIEQSTGSKDRIQVWPLDMNSYDSIREFADKASSLDHLDIAVLNAGVFMVEYQRSRYGWEQTFQVNVLSTALLALLLLPKLRASKTDEWCPVLEFVSSRRYQKVQLSDEQKNSPEILKSFNGPDAFKSSQQYQLSKLFITSVMQRLAALTEASKDVTVTAVCPGFCQSDLSRGHKGILADILRAILNALILRTTEEGARSLVSGTTIGEAAHGKLWYDDQAGDLGPLSGDAAKRFNDNIWEEIIGVLKRDYSGLPSI</sequence>
<dbReference type="PANTHER" id="PTHR43157:SF22">
    <property type="entry name" value="SHORT-CHAIN DEHYDROGENASE_REDUCTASE PHMF"/>
    <property type="match status" value="1"/>
</dbReference>
<dbReference type="InterPro" id="IPR036291">
    <property type="entry name" value="NAD(P)-bd_dom_sf"/>
</dbReference>